<keyword evidence="4" id="KW-0540">Nuclease</keyword>
<evidence type="ECO:0000313" key="9">
    <source>
        <dbReference type="EMBL" id="KUJ07781.1"/>
    </source>
</evidence>
<dbReference type="EC" id="3.1.26.4" evidence="3"/>
<dbReference type="OrthoDB" id="245563at2759"/>
<evidence type="ECO:0000256" key="2">
    <source>
        <dbReference type="ARBA" id="ARBA00005300"/>
    </source>
</evidence>
<keyword evidence="5" id="KW-0479">Metal-binding</keyword>
<evidence type="ECO:0000256" key="7">
    <source>
        <dbReference type="ARBA" id="ARBA00022801"/>
    </source>
</evidence>
<dbReference type="InterPro" id="IPR036397">
    <property type="entry name" value="RNaseH_sf"/>
</dbReference>
<dbReference type="RefSeq" id="XP_018062136.1">
    <property type="nucleotide sequence ID" value="XM_018216338.1"/>
</dbReference>
<evidence type="ECO:0000259" key="8">
    <source>
        <dbReference type="PROSITE" id="PS50879"/>
    </source>
</evidence>
<proteinExistence type="inferred from homology"/>
<keyword evidence="7" id="KW-0378">Hydrolase</keyword>
<dbReference type="InParanoid" id="A0A132B615"/>
<dbReference type="GO" id="GO:0003676">
    <property type="term" value="F:nucleic acid binding"/>
    <property type="evidence" value="ECO:0007669"/>
    <property type="project" value="InterPro"/>
</dbReference>
<dbReference type="SUPFAM" id="SSF53098">
    <property type="entry name" value="Ribonuclease H-like"/>
    <property type="match status" value="1"/>
</dbReference>
<dbReference type="CDD" id="cd13934">
    <property type="entry name" value="RNase_H_Dikarya_like"/>
    <property type="match status" value="1"/>
</dbReference>
<keyword evidence="6" id="KW-0255">Endonuclease</keyword>
<dbReference type="EMBL" id="KQ947438">
    <property type="protein sequence ID" value="KUJ07781.1"/>
    <property type="molecule type" value="Genomic_DNA"/>
</dbReference>
<accession>A0A132B615</accession>
<dbReference type="STRING" id="149040.A0A132B615"/>
<keyword evidence="10" id="KW-1185">Reference proteome</keyword>
<sequence length="193" mass="22221">MSTHYRNRRLFSSGGRTVYTWSDYTNEVRRLSEDHDTIVINTDGGCSNNGYSNAQASYGVFFGPDSTFNECGELPHDLRQTSQTAELYAAKMALETVLSMVYNYEGYQMGGFERVVLFSDSAWLINGITNWIWTWERNGYRNSSGRVVSNWQLWEELHNMILEIQGNGFEVCFMHVNRESNREADALARSVLY</sequence>
<dbReference type="Pfam" id="PF00075">
    <property type="entry name" value="RNase_H"/>
    <property type="match status" value="1"/>
</dbReference>
<dbReference type="GO" id="GO:0043137">
    <property type="term" value="P:DNA replication, removal of RNA primer"/>
    <property type="evidence" value="ECO:0007669"/>
    <property type="project" value="TreeGrafter"/>
</dbReference>
<gene>
    <name evidence="9" type="ORF">LY89DRAFT_691495</name>
</gene>
<evidence type="ECO:0000256" key="1">
    <source>
        <dbReference type="ARBA" id="ARBA00000077"/>
    </source>
</evidence>
<dbReference type="InterPro" id="IPR002156">
    <property type="entry name" value="RNaseH_domain"/>
</dbReference>
<comment type="catalytic activity">
    <reaction evidence="1">
        <text>Endonucleolytic cleavage to 5'-phosphomonoester.</text>
        <dbReference type="EC" id="3.1.26.4"/>
    </reaction>
</comment>
<evidence type="ECO:0000313" key="10">
    <source>
        <dbReference type="Proteomes" id="UP000070700"/>
    </source>
</evidence>
<dbReference type="PANTHER" id="PTHR10642">
    <property type="entry name" value="RIBONUCLEASE H1"/>
    <property type="match status" value="1"/>
</dbReference>
<dbReference type="GeneID" id="28826064"/>
<dbReference type="PROSITE" id="PS50879">
    <property type="entry name" value="RNASE_H_1"/>
    <property type="match status" value="1"/>
</dbReference>
<evidence type="ECO:0000256" key="5">
    <source>
        <dbReference type="ARBA" id="ARBA00022723"/>
    </source>
</evidence>
<dbReference type="InterPro" id="IPR012337">
    <property type="entry name" value="RNaseH-like_sf"/>
</dbReference>
<dbReference type="Proteomes" id="UP000070700">
    <property type="component" value="Unassembled WGS sequence"/>
</dbReference>
<feature type="domain" description="RNase H type-1" evidence="8">
    <location>
        <begin position="34"/>
        <end position="193"/>
    </location>
</feature>
<comment type="similarity">
    <text evidence="2">Belongs to the RNase H family.</text>
</comment>
<dbReference type="AlphaFoldDB" id="A0A132B615"/>
<reference evidence="9 10" key="1">
    <citation type="submission" date="2015-10" db="EMBL/GenBank/DDBJ databases">
        <title>Full genome of DAOMC 229536 Phialocephala scopiformis, a fungal endophyte of spruce producing the potent anti-insectan compound rugulosin.</title>
        <authorList>
            <consortium name="DOE Joint Genome Institute"/>
            <person name="Walker A.K."/>
            <person name="Frasz S.L."/>
            <person name="Seifert K.A."/>
            <person name="Miller J.D."/>
            <person name="Mondo S.J."/>
            <person name="Labutti K."/>
            <person name="Lipzen A."/>
            <person name="Dockter R."/>
            <person name="Kennedy M."/>
            <person name="Grigoriev I.V."/>
            <person name="Spatafora J.W."/>
        </authorList>
    </citation>
    <scope>NUCLEOTIDE SEQUENCE [LARGE SCALE GENOMIC DNA]</scope>
    <source>
        <strain evidence="9 10">CBS 120377</strain>
    </source>
</reference>
<dbReference type="PANTHER" id="PTHR10642:SF26">
    <property type="entry name" value="RIBONUCLEASE H1"/>
    <property type="match status" value="1"/>
</dbReference>
<name>A0A132B615_MOLSC</name>
<evidence type="ECO:0000256" key="6">
    <source>
        <dbReference type="ARBA" id="ARBA00022759"/>
    </source>
</evidence>
<protein>
    <recommendedName>
        <fullName evidence="3">ribonuclease H</fullName>
        <ecNumber evidence="3">3.1.26.4</ecNumber>
    </recommendedName>
</protein>
<dbReference type="GO" id="GO:0004523">
    <property type="term" value="F:RNA-DNA hybrid ribonuclease activity"/>
    <property type="evidence" value="ECO:0007669"/>
    <property type="project" value="UniProtKB-EC"/>
</dbReference>
<dbReference type="KEGG" id="psco:LY89DRAFT_691495"/>
<evidence type="ECO:0000256" key="3">
    <source>
        <dbReference type="ARBA" id="ARBA00012180"/>
    </source>
</evidence>
<dbReference type="InterPro" id="IPR050092">
    <property type="entry name" value="RNase_H"/>
</dbReference>
<dbReference type="Gene3D" id="3.30.420.10">
    <property type="entry name" value="Ribonuclease H-like superfamily/Ribonuclease H"/>
    <property type="match status" value="1"/>
</dbReference>
<organism evidence="9 10">
    <name type="scientific">Mollisia scopiformis</name>
    <name type="common">Conifer needle endophyte fungus</name>
    <name type="synonym">Phialocephala scopiformis</name>
    <dbReference type="NCBI Taxonomy" id="149040"/>
    <lineage>
        <taxon>Eukaryota</taxon>
        <taxon>Fungi</taxon>
        <taxon>Dikarya</taxon>
        <taxon>Ascomycota</taxon>
        <taxon>Pezizomycotina</taxon>
        <taxon>Leotiomycetes</taxon>
        <taxon>Helotiales</taxon>
        <taxon>Mollisiaceae</taxon>
        <taxon>Mollisia</taxon>
    </lineage>
</organism>
<dbReference type="GO" id="GO:0046872">
    <property type="term" value="F:metal ion binding"/>
    <property type="evidence" value="ECO:0007669"/>
    <property type="project" value="UniProtKB-KW"/>
</dbReference>
<evidence type="ECO:0000256" key="4">
    <source>
        <dbReference type="ARBA" id="ARBA00022722"/>
    </source>
</evidence>